<dbReference type="KEGG" id="psty:BFS30_03480"/>
<dbReference type="OrthoDB" id="1266053at2"/>
<evidence type="ECO:0000313" key="2">
    <source>
        <dbReference type="Proteomes" id="UP000094313"/>
    </source>
</evidence>
<reference evidence="1 2" key="1">
    <citation type="submission" date="2016-08" db="EMBL/GenBank/DDBJ databases">
        <authorList>
            <person name="Seilhamer J.J."/>
        </authorList>
    </citation>
    <scope>NUCLEOTIDE SEQUENCE [LARGE SCALE GENOMIC DNA]</scope>
    <source>
        <strain evidence="1 2">DX4</strain>
    </source>
</reference>
<accession>A0A1D7QC81</accession>
<dbReference type="EMBL" id="CP017141">
    <property type="protein sequence ID" value="AOM76300.1"/>
    <property type="molecule type" value="Genomic_DNA"/>
</dbReference>
<evidence type="ECO:0000313" key="1">
    <source>
        <dbReference type="EMBL" id="AOM76300.1"/>
    </source>
</evidence>
<dbReference type="Proteomes" id="UP000094313">
    <property type="component" value="Chromosome"/>
</dbReference>
<keyword evidence="2" id="KW-1185">Reference proteome</keyword>
<dbReference type="AlphaFoldDB" id="A0A1D7QC81"/>
<protein>
    <recommendedName>
        <fullName evidence="3">Bacteriocin-type signal sequence-containing protein</fullName>
    </recommendedName>
</protein>
<proteinExistence type="predicted"/>
<evidence type="ECO:0008006" key="3">
    <source>
        <dbReference type="Google" id="ProtNLM"/>
    </source>
</evidence>
<gene>
    <name evidence="1" type="ORF">BFS30_03480</name>
</gene>
<dbReference type="RefSeq" id="WP_069377996.1">
    <property type="nucleotide sequence ID" value="NZ_CP017141.1"/>
</dbReference>
<sequence length="67" mass="7490">MKNLESLKGKAIKLSKDDLKSINGGMRWTNDRGGCVEDRRSTGLYIQSIASMPLHCITDAYNPGRYN</sequence>
<organism evidence="1 2">
    <name type="scientific">Pedobacter steynii</name>
    <dbReference type="NCBI Taxonomy" id="430522"/>
    <lineage>
        <taxon>Bacteria</taxon>
        <taxon>Pseudomonadati</taxon>
        <taxon>Bacteroidota</taxon>
        <taxon>Sphingobacteriia</taxon>
        <taxon>Sphingobacteriales</taxon>
        <taxon>Sphingobacteriaceae</taxon>
        <taxon>Pedobacter</taxon>
    </lineage>
</organism>
<name>A0A1D7QC81_9SPHI</name>